<dbReference type="Pfam" id="PF12763">
    <property type="entry name" value="EH"/>
    <property type="match status" value="2"/>
</dbReference>
<dbReference type="SUPFAM" id="SSF47473">
    <property type="entry name" value="EF-hand"/>
    <property type="match status" value="2"/>
</dbReference>
<dbReference type="InterPro" id="IPR011992">
    <property type="entry name" value="EF-hand-dom_pair"/>
</dbReference>
<dbReference type="GO" id="GO:0006897">
    <property type="term" value="P:endocytosis"/>
    <property type="evidence" value="ECO:0007669"/>
    <property type="project" value="TreeGrafter"/>
</dbReference>
<dbReference type="PANTHER" id="PTHR11216">
    <property type="entry name" value="EH DOMAIN"/>
    <property type="match status" value="1"/>
</dbReference>
<proteinExistence type="predicted"/>
<reference evidence="5 6" key="1">
    <citation type="submission" date="2018-06" db="EMBL/GenBank/DDBJ databases">
        <title>Comparative genomics of downy mildews reveals potential adaptations to biotrophy.</title>
        <authorList>
            <person name="Fletcher K."/>
            <person name="Klosterman S.J."/>
            <person name="Derevnina L."/>
            <person name="Martin F."/>
            <person name="Koike S."/>
            <person name="Reyes Chin-Wo S."/>
            <person name="Mou B."/>
            <person name="Michelmore R."/>
        </authorList>
    </citation>
    <scope>NUCLEOTIDE SEQUENCE [LARGE SCALE GENOMIC DNA]</scope>
    <source>
        <strain evidence="5 6">R13</strain>
    </source>
</reference>
<dbReference type="InterPro" id="IPR000261">
    <property type="entry name" value="EH_dom"/>
</dbReference>
<evidence type="ECO:0000256" key="1">
    <source>
        <dbReference type="SAM" id="Coils"/>
    </source>
</evidence>
<dbReference type="VEuPathDB" id="FungiDB:DD237_003040"/>
<feature type="compositionally biased region" description="Polar residues" evidence="2">
    <location>
        <begin position="718"/>
        <end position="738"/>
    </location>
</feature>
<dbReference type="GO" id="GO:0005886">
    <property type="term" value="C:plasma membrane"/>
    <property type="evidence" value="ECO:0007669"/>
    <property type="project" value="TreeGrafter"/>
</dbReference>
<feature type="domain" description="EF-hand" evidence="4">
    <location>
        <begin position="251"/>
        <end position="284"/>
    </location>
</feature>
<evidence type="ECO:0000256" key="2">
    <source>
        <dbReference type="SAM" id="MobiDB-lite"/>
    </source>
</evidence>
<feature type="compositionally biased region" description="Polar residues" evidence="2">
    <location>
        <begin position="406"/>
        <end position="416"/>
    </location>
</feature>
<feature type="compositionally biased region" description="Polar residues" evidence="2">
    <location>
        <begin position="320"/>
        <end position="336"/>
    </location>
</feature>
<feature type="region of interest" description="Disordered" evidence="2">
    <location>
        <begin position="314"/>
        <end position="457"/>
    </location>
</feature>
<dbReference type="PROSITE" id="PS50222">
    <property type="entry name" value="EF_HAND_2"/>
    <property type="match status" value="2"/>
</dbReference>
<dbReference type="Proteomes" id="UP000286097">
    <property type="component" value="Unassembled WGS sequence"/>
</dbReference>
<feature type="domain" description="EH" evidence="3">
    <location>
        <begin position="216"/>
        <end position="299"/>
    </location>
</feature>
<dbReference type="CDD" id="cd00052">
    <property type="entry name" value="EH"/>
    <property type="match status" value="2"/>
</dbReference>
<feature type="coiled-coil region" evidence="1">
    <location>
        <begin position="506"/>
        <end position="560"/>
    </location>
</feature>
<feature type="compositionally biased region" description="Low complexity" evidence="2">
    <location>
        <begin position="703"/>
        <end position="717"/>
    </location>
</feature>
<dbReference type="GO" id="GO:0016197">
    <property type="term" value="P:endosomal transport"/>
    <property type="evidence" value="ECO:0007669"/>
    <property type="project" value="TreeGrafter"/>
</dbReference>
<evidence type="ECO:0000313" key="5">
    <source>
        <dbReference type="EMBL" id="RQM15816.1"/>
    </source>
</evidence>
<organism evidence="5 6">
    <name type="scientific">Peronospora effusa</name>
    <dbReference type="NCBI Taxonomy" id="542832"/>
    <lineage>
        <taxon>Eukaryota</taxon>
        <taxon>Sar</taxon>
        <taxon>Stramenopiles</taxon>
        <taxon>Oomycota</taxon>
        <taxon>Peronosporomycetes</taxon>
        <taxon>Peronosporales</taxon>
        <taxon>Peronosporaceae</taxon>
        <taxon>Peronospora</taxon>
    </lineage>
</organism>
<sequence>MNPQHYATYDHLQQQQQQQVYAQENMRASTRQSGINTPVNDSIIPPLDRWTPPSHQELQLYDQLFTYTADQHRNRIGGHQAVAFFMRSHLDKTVLREVKLRVKKNQEGGLTRIWTIADRHQTSNLSRHEFYVAMRLISMAQHGEHVSVSRFYQLAALSYPLAKIEGVSCSHERDPTLIQMPSQTQDMSVSSQVHTQQDVNAVQHQKPLSYALSAAEKSKYELVFHQYDTDHDGFLMGTEAVALFQMSGLGRNILREIWSMADVTQDSKLDIQEFYVAMHLIVCLSKRGLPMPPTLPRELGEAAFGASGTGPVVSGFGSRVTESPSQNGLGRQQQESVPLPEPEGMSAFDALSTTDDAPLLSLQSSTPRSLQEDSFNPTDDHTRNSQLRGSNEPSVVIPTDSDKPHGSNSFPRSRITSAVGRDRTNSASSLSSMSSVGGLTPLPSQQSTHQLPPRNVGSNERVLKQADNLGFQACPALGGMGFGELQPPVTSLEKPFMSDEEDKKLVSKLDQQNEEVTQALASVERNQSTIEMVSKKLRDLDELRQELVTLVMKRENMRVASACKSESRDTFAEEQTRQAVERSLRSLLENQKRLVHQLQHDISRYEGELEEAILNAKLQHKLSLGSRSPLIDAATTPLSGHDSSRGAGGGTTACTGNPLVLDGSNTLPSSAAVPNSPSISAFSPDATDSSGFNAFSNFDSAPRSLASATPSPAAGSAQIPSGSLFSPTPSPSQSASENDTFDVFGSFAAPTSTGVVPSVLSDAGSTPGKLPISPSSSPAAVNDSVDFGDFNAARPLAAADAGVSPSPPAAPYTTSPISPSSVPAAVDDGGLSGFGDFKSGFSSLPAAVDDDELSGFGDFEAVPFMPAAVAGSSSTDFSWEPTPSNIAAPVTSSTPGHESLPLSAASEMPVFDAFATAPFSSDDTTTSGSTTVATEILILSPVAADNDELNAFDDFSVAAVSTDNAVKSCELVSKQESTEDLLFSPTPSPVAATETTNFDMFGDISAPPTSSGSAVSVHASEKVTGNSPFSSVAADGDDFDNFGDFNAAPASADSTAPLPAKASSNSPFSSVAEDETAFGFGGFNAAPASTDAVATPFEPLETEDSNGSLSSFPLVADSCEFRDVCDPFNSVFVTVDSTKSAEVSGNSASSPVSGGFEVIGDSIAAVTSVDSVKSAAKEDTSDINDSLKVLEDLSAAPSSNDFDSS</sequence>
<evidence type="ECO:0000259" key="3">
    <source>
        <dbReference type="PROSITE" id="PS50031"/>
    </source>
</evidence>
<feature type="domain" description="EH" evidence="3">
    <location>
        <begin position="110"/>
        <end position="148"/>
    </location>
</feature>
<evidence type="ECO:0000259" key="4">
    <source>
        <dbReference type="PROSITE" id="PS50222"/>
    </source>
</evidence>
<evidence type="ECO:0008006" key="7">
    <source>
        <dbReference type="Google" id="ProtNLM"/>
    </source>
</evidence>
<feature type="region of interest" description="Disordered" evidence="2">
    <location>
        <begin position="633"/>
        <end position="672"/>
    </location>
</feature>
<dbReference type="PANTHER" id="PTHR11216:SF174">
    <property type="entry name" value="GH06923P"/>
    <property type="match status" value="1"/>
</dbReference>
<feature type="compositionally biased region" description="Polar residues" evidence="2">
    <location>
        <begin position="20"/>
        <end position="40"/>
    </location>
</feature>
<feature type="region of interest" description="Disordered" evidence="2">
    <location>
        <begin position="1"/>
        <end position="40"/>
    </location>
</feature>
<dbReference type="GO" id="GO:0005509">
    <property type="term" value="F:calcium ion binding"/>
    <property type="evidence" value="ECO:0007669"/>
    <property type="project" value="InterPro"/>
</dbReference>
<keyword evidence="1" id="KW-0175">Coiled coil</keyword>
<feature type="region of interest" description="Disordered" evidence="2">
    <location>
        <begin position="799"/>
        <end position="824"/>
    </location>
</feature>
<gene>
    <name evidence="5" type="ORF">DD237_003040</name>
</gene>
<protein>
    <recommendedName>
        <fullName evidence="7">Calmodulin</fullName>
    </recommendedName>
</protein>
<feature type="compositionally biased region" description="Polar residues" evidence="2">
    <location>
        <begin position="351"/>
        <end position="377"/>
    </location>
</feature>
<feature type="compositionally biased region" description="Polar residues" evidence="2">
    <location>
        <begin position="663"/>
        <end position="672"/>
    </location>
</feature>
<dbReference type="AlphaFoldDB" id="A0A3R7W5I7"/>
<dbReference type="InterPro" id="IPR002048">
    <property type="entry name" value="EF_hand_dom"/>
</dbReference>
<dbReference type="PROSITE" id="PS50031">
    <property type="entry name" value="EH"/>
    <property type="match status" value="2"/>
</dbReference>
<feature type="domain" description="EF-hand" evidence="4">
    <location>
        <begin position="215"/>
        <end position="250"/>
    </location>
</feature>
<dbReference type="SMART" id="SM00027">
    <property type="entry name" value="EH"/>
    <property type="match status" value="2"/>
</dbReference>
<feature type="coiled-coil region" evidence="1">
    <location>
        <begin position="588"/>
        <end position="615"/>
    </location>
</feature>
<dbReference type="Gene3D" id="1.10.238.10">
    <property type="entry name" value="EF-hand"/>
    <property type="match status" value="2"/>
</dbReference>
<accession>A0A3R7W5I7</accession>
<dbReference type="GO" id="GO:0005737">
    <property type="term" value="C:cytoplasm"/>
    <property type="evidence" value="ECO:0007669"/>
    <property type="project" value="TreeGrafter"/>
</dbReference>
<feature type="compositionally biased region" description="Low complexity" evidence="2">
    <location>
        <begin position="426"/>
        <end position="435"/>
    </location>
</feature>
<feature type="compositionally biased region" description="Polar residues" evidence="2">
    <location>
        <begin position="384"/>
        <end position="393"/>
    </location>
</feature>
<feature type="region of interest" description="Disordered" evidence="2">
    <location>
        <begin position="703"/>
        <end position="739"/>
    </location>
</feature>
<feature type="region of interest" description="Disordered" evidence="2">
    <location>
        <begin position="759"/>
        <end position="778"/>
    </location>
</feature>
<evidence type="ECO:0000313" key="6">
    <source>
        <dbReference type="Proteomes" id="UP000286097"/>
    </source>
</evidence>
<comment type="caution">
    <text evidence="5">The sequence shown here is derived from an EMBL/GenBank/DDBJ whole genome shotgun (WGS) entry which is preliminary data.</text>
</comment>
<feature type="compositionally biased region" description="Low complexity" evidence="2">
    <location>
        <begin position="811"/>
        <end position="824"/>
    </location>
</feature>
<dbReference type="EMBL" id="QKXF01000142">
    <property type="protein sequence ID" value="RQM15816.1"/>
    <property type="molecule type" value="Genomic_DNA"/>
</dbReference>
<name>A0A3R7W5I7_9STRA</name>